<feature type="domain" description="Cell envelope-related transcriptional attenuator" evidence="3">
    <location>
        <begin position="86"/>
        <end position="233"/>
    </location>
</feature>
<dbReference type="NCBIfam" id="TIGR00350">
    <property type="entry name" value="lytR_cpsA_psr"/>
    <property type="match status" value="1"/>
</dbReference>
<feature type="compositionally biased region" description="Polar residues" evidence="2">
    <location>
        <begin position="390"/>
        <end position="424"/>
    </location>
</feature>
<protein>
    <recommendedName>
        <fullName evidence="3">Cell envelope-related transcriptional attenuator domain-containing protein</fullName>
    </recommendedName>
</protein>
<reference evidence="4 5" key="1">
    <citation type="submission" date="2017-08" db="EMBL/GenBank/DDBJ databases">
        <title>Draft genome sequences of 64 type strains of genus Staph aureus.</title>
        <authorList>
            <person name="Cole K."/>
            <person name="Golubchik T."/>
            <person name="Russell J."/>
            <person name="Foster D."/>
            <person name="Llewelyn M."/>
            <person name="Wilson D."/>
            <person name="Crook D."/>
            <person name="Paul J."/>
        </authorList>
    </citation>
    <scope>NUCLEOTIDE SEQUENCE [LARGE SCALE GENOMIC DNA]</scope>
    <source>
        <strain evidence="4 5">NCTC 12101</strain>
    </source>
</reference>
<evidence type="ECO:0000259" key="3">
    <source>
        <dbReference type="Pfam" id="PF03816"/>
    </source>
</evidence>
<evidence type="ECO:0000313" key="4">
    <source>
        <dbReference type="EMBL" id="PNZ68364.1"/>
    </source>
</evidence>
<feature type="compositionally biased region" description="Polar residues" evidence="2">
    <location>
        <begin position="359"/>
        <end position="383"/>
    </location>
</feature>
<dbReference type="Pfam" id="PF03816">
    <property type="entry name" value="LytR_cpsA_psr"/>
    <property type="match status" value="1"/>
</dbReference>
<dbReference type="PANTHER" id="PTHR33392">
    <property type="entry name" value="POLYISOPRENYL-TEICHOIC ACID--PEPTIDOGLYCAN TEICHOIC ACID TRANSFERASE TAGU"/>
    <property type="match status" value="1"/>
</dbReference>
<dbReference type="InterPro" id="IPR050922">
    <property type="entry name" value="LytR/CpsA/Psr_CW_biosynth"/>
</dbReference>
<evidence type="ECO:0000256" key="1">
    <source>
        <dbReference type="ARBA" id="ARBA00006068"/>
    </source>
</evidence>
<dbReference type="AlphaFoldDB" id="A0AAP8PQ34"/>
<dbReference type="EMBL" id="PPQW01000017">
    <property type="protein sequence ID" value="PNZ68364.1"/>
    <property type="molecule type" value="Genomic_DNA"/>
</dbReference>
<gene>
    <name evidence="4" type="ORF">CD158_03615</name>
</gene>
<dbReference type="Proteomes" id="UP000242470">
    <property type="component" value="Unassembled WGS sequence"/>
</dbReference>
<dbReference type="InterPro" id="IPR004474">
    <property type="entry name" value="LytR_CpsA_psr"/>
</dbReference>
<feature type="compositionally biased region" description="Acidic residues" evidence="2">
    <location>
        <begin position="344"/>
        <end position="358"/>
    </location>
</feature>
<comment type="caution">
    <text evidence="4">The sequence shown here is derived from an EMBL/GenBank/DDBJ whole genome shotgun (WGS) entry which is preliminary data.</text>
</comment>
<feature type="region of interest" description="Disordered" evidence="2">
    <location>
        <begin position="344"/>
        <end position="424"/>
    </location>
</feature>
<dbReference type="Gene3D" id="3.40.630.190">
    <property type="entry name" value="LCP protein"/>
    <property type="match status" value="1"/>
</dbReference>
<evidence type="ECO:0000313" key="5">
    <source>
        <dbReference type="Proteomes" id="UP000242470"/>
    </source>
</evidence>
<sequence>MNKFLKYILILLTLVLIAIPLIYGVLVFKTSQNEFEKSYSKDSSNHQSQLRKQQVDPSKEPISILFLGIDENEVRKKKGQSTEQSRTDAMILATFNPEKDQIRMFSFPRDTISYIPKVGYYDKITHAHAYGGPLSSMNTIEATMNVPVDYYLRVNMEAFVDTVNEMGGIYFDVPYNLDEPNSDDSGRIKVKKGYQKLNGDQALAVARTRHQDSDLKRGQRQMALLKALYAKAQNTDSLDKLDRMIEIVGDNASHNLTYKEIKALASDVLQANGEIKSAQLKGEDDYLNGIYYYNPSLEQLMKASNMLRNDLGLSKIEDEDEFLNARVINFYGSLVPLTPIDESLLDDNQQDQDGENDDTQSTGDEGNGYETNNDTDAGYQQDSAPEYNQYGEQPIQNDQQYGEPQTQNGDQQFNEQPSTQNQTY</sequence>
<dbReference type="RefSeq" id="WP_059106517.1">
    <property type="nucleotide sequence ID" value="NZ_AP024589.1"/>
</dbReference>
<organism evidence="4 5">
    <name type="scientific">Staphylococcus auricularis</name>
    <dbReference type="NCBI Taxonomy" id="29379"/>
    <lineage>
        <taxon>Bacteria</taxon>
        <taxon>Bacillati</taxon>
        <taxon>Bacillota</taxon>
        <taxon>Bacilli</taxon>
        <taxon>Bacillales</taxon>
        <taxon>Staphylococcaceae</taxon>
        <taxon>Staphylococcus</taxon>
    </lineage>
</organism>
<comment type="similarity">
    <text evidence="1">Belongs to the LytR/CpsA/Psr (LCP) family.</text>
</comment>
<dbReference type="GeneID" id="64982597"/>
<proteinExistence type="inferred from homology"/>
<dbReference type="PANTHER" id="PTHR33392:SF3">
    <property type="entry name" value="POLYISOPRENYL-TEICHOIC ACID--PEPTIDOGLYCAN TEICHOIC ACID TRANSFERASE TAGT"/>
    <property type="match status" value="1"/>
</dbReference>
<name>A0AAP8PQ34_9STAP</name>
<evidence type="ECO:0000256" key="2">
    <source>
        <dbReference type="SAM" id="MobiDB-lite"/>
    </source>
</evidence>
<accession>A0AAP8PQ34</accession>